<dbReference type="EMBL" id="KB822716">
    <property type="protein sequence ID" value="ETN44072.1"/>
    <property type="molecule type" value="Genomic_DNA"/>
</dbReference>
<gene>
    <name evidence="2" type="ORF">HMPREF1541_10937</name>
</gene>
<keyword evidence="1" id="KW-0472">Membrane</keyword>
<reference evidence="2 3" key="1">
    <citation type="submission" date="2013-03" db="EMBL/GenBank/DDBJ databases">
        <title>The Genome Sequence of Phialophora europaea CBS 101466.</title>
        <authorList>
            <consortium name="The Broad Institute Genomics Platform"/>
            <person name="Cuomo C."/>
            <person name="de Hoog S."/>
            <person name="Gorbushina A."/>
            <person name="Walker B."/>
            <person name="Young S.K."/>
            <person name="Zeng Q."/>
            <person name="Gargeya S."/>
            <person name="Fitzgerald M."/>
            <person name="Haas B."/>
            <person name="Abouelleil A."/>
            <person name="Allen A.W."/>
            <person name="Alvarado L."/>
            <person name="Arachchi H.M."/>
            <person name="Berlin A.M."/>
            <person name="Chapman S.B."/>
            <person name="Gainer-Dewar J."/>
            <person name="Goldberg J."/>
            <person name="Griggs A."/>
            <person name="Gujja S."/>
            <person name="Hansen M."/>
            <person name="Howarth C."/>
            <person name="Imamovic A."/>
            <person name="Ireland A."/>
            <person name="Larimer J."/>
            <person name="McCowan C."/>
            <person name="Murphy C."/>
            <person name="Pearson M."/>
            <person name="Poon T.W."/>
            <person name="Priest M."/>
            <person name="Roberts A."/>
            <person name="Saif S."/>
            <person name="Shea T."/>
            <person name="Sisk P."/>
            <person name="Sykes S."/>
            <person name="Wortman J."/>
            <person name="Nusbaum C."/>
            <person name="Birren B."/>
        </authorList>
    </citation>
    <scope>NUCLEOTIDE SEQUENCE [LARGE SCALE GENOMIC DNA]</scope>
    <source>
        <strain evidence="2 3">CBS 101466</strain>
    </source>
</reference>
<dbReference type="AlphaFoldDB" id="W2S5V2"/>
<dbReference type="InterPro" id="IPR002523">
    <property type="entry name" value="MgTranspt_CorA/ZnTranspt_ZntB"/>
</dbReference>
<feature type="transmembrane region" description="Helical" evidence="1">
    <location>
        <begin position="199"/>
        <end position="223"/>
    </location>
</feature>
<dbReference type="Gene3D" id="1.20.58.340">
    <property type="entry name" value="Magnesium transport protein CorA, transmembrane region"/>
    <property type="match status" value="1"/>
</dbReference>
<dbReference type="OrthoDB" id="5207033at2759"/>
<proteinExistence type="predicted"/>
<dbReference type="HOGENOM" id="CLU_041307_1_0_1"/>
<dbReference type="InParanoid" id="W2S5V2"/>
<evidence type="ECO:0000313" key="2">
    <source>
        <dbReference type="EMBL" id="ETN44072.1"/>
    </source>
</evidence>
<dbReference type="VEuPathDB" id="FungiDB:HMPREF1541_10937"/>
<dbReference type="STRING" id="1220924.W2S5V2"/>
<evidence type="ECO:0000313" key="3">
    <source>
        <dbReference type="Proteomes" id="UP000030752"/>
    </source>
</evidence>
<keyword evidence="1" id="KW-0812">Transmembrane</keyword>
<dbReference type="eggNOG" id="ENOG502S09S">
    <property type="taxonomic scope" value="Eukaryota"/>
</dbReference>
<name>W2S5V2_CYPE1</name>
<keyword evidence="3" id="KW-1185">Reference proteome</keyword>
<dbReference type="Pfam" id="PF01544">
    <property type="entry name" value="CorA"/>
    <property type="match status" value="1"/>
</dbReference>
<dbReference type="RefSeq" id="XP_008713828.1">
    <property type="nucleotide sequence ID" value="XM_008715606.1"/>
</dbReference>
<feature type="transmembrane region" description="Helical" evidence="1">
    <location>
        <begin position="235"/>
        <end position="256"/>
    </location>
</feature>
<evidence type="ECO:0000256" key="1">
    <source>
        <dbReference type="SAM" id="Phobius"/>
    </source>
</evidence>
<protein>
    <submittedName>
        <fullName evidence="2">Uncharacterized protein</fullName>
    </submittedName>
</protein>
<dbReference type="GeneID" id="19978276"/>
<keyword evidence="1" id="KW-1133">Transmembrane helix</keyword>
<sequence length="278" mass="31933">MREDLTDDMGSDRNYTWFEMDFFTHWTAPNRCRVLCIDTPPSFQAALLASLQELSAIRTADGCAMIRAVVTELISVLDRSVWRLRDHVRSLEQARRSRQKHFDDMHDLARHGTQLSEVLDVSVQSLERLCEYQDTMHDRHQSELSLNYRVQAAESLRFQTQAVHNLKLRSDANNQRLQNELTLAFYSVASMENSVIKSITILTMFFLPATYICALFSTTFFSFGAQGLEVSGKFWLYWAVTIPATASIVMGYWLFLRGAIRNRQPRGSIRLSHVASGH</sequence>
<accession>W2S5V2</accession>
<organism evidence="2 3">
    <name type="scientific">Cyphellophora europaea (strain CBS 101466)</name>
    <name type="common">Phialophora europaea</name>
    <dbReference type="NCBI Taxonomy" id="1220924"/>
    <lineage>
        <taxon>Eukaryota</taxon>
        <taxon>Fungi</taxon>
        <taxon>Dikarya</taxon>
        <taxon>Ascomycota</taxon>
        <taxon>Pezizomycotina</taxon>
        <taxon>Eurotiomycetes</taxon>
        <taxon>Chaetothyriomycetidae</taxon>
        <taxon>Chaetothyriales</taxon>
        <taxon>Cyphellophoraceae</taxon>
        <taxon>Cyphellophora</taxon>
    </lineage>
</organism>
<dbReference type="Proteomes" id="UP000030752">
    <property type="component" value="Unassembled WGS sequence"/>
</dbReference>